<keyword evidence="3" id="KW-0808">Transferase</keyword>
<dbReference type="EMBL" id="BAAAID010000074">
    <property type="protein sequence ID" value="GAA0952361.1"/>
    <property type="molecule type" value="Genomic_DNA"/>
</dbReference>
<dbReference type="PANTHER" id="PTHR11986">
    <property type="entry name" value="AMINOTRANSFERASE CLASS III"/>
    <property type="match status" value="1"/>
</dbReference>
<dbReference type="InterPro" id="IPR050103">
    <property type="entry name" value="Class-III_PLP-dep_AT"/>
</dbReference>
<evidence type="ECO:0000256" key="2">
    <source>
        <dbReference type="ARBA" id="ARBA00022576"/>
    </source>
</evidence>
<keyword evidence="6" id="KW-1185">Reference proteome</keyword>
<evidence type="ECO:0000256" key="3">
    <source>
        <dbReference type="ARBA" id="ARBA00022679"/>
    </source>
</evidence>
<name>A0ABN1R5X9_9ACTN</name>
<accession>A0ABN1R5X9</accession>
<reference evidence="5 6" key="1">
    <citation type="journal article" date="2019" name="Int. J. Syst. Evol. Microbiol.">
        <title>The Global Catalogue of Microorganisms (GCM) 10K type strain sequencing project: providing services to taxonomists for standard genome sequencing and annotation.</title>
        <authorList>
            <consortium name="The Broad Institute Genomics Platform"/>
            <consortium name="The Broad Institute Genome Sequencing Center for Infectious Disease"/>
            <person name="Wu L."/>
            <person name="Ma J."/>
        </authorList>
    </citation>
    <scope>NUCLEOTIDE SEQUENCE [LARGE SCALE GENOMIC DNA]</scope>
    <source>
        <strain evidence="5 6">JCM 11444</strain>
    </source>
</reference>
<evidence type="ECO:0000313" key="5">
    <source>
        <dbReference type="EMBL" id="GAA0952361.1"/>
    </source>
</evidence>
<gene>
    <name evidence="5" type="ORF">GCM10009575_077550</name>
</gene>
<dbReference type="InterPro" id="IPR005814">
    <property type="entry name" value="Aminotrans_3"/>
</dbReference>
<protein>
    <submittedName>
        <fullName evidence="5">Aminotransferase class III-fold pyridoxal phosphate-dependent enzyme</fullName>
    </submittedName>
</protein>
<proteinExistence type="inferred from homology"/>
<evidence type="ECO:0000256" key="1">
    <source>
        <dbReference type="ARBA" id="ARBA00001933"/>
    </source>
</evidence>
<comment type="similarity">
    <text evidence="4">Belongs to the class-III pyridoxal-phosphate-dependent aminotransferase family.</text>
</comment>
<comment type="cofactor">
    <cofactor evidence="1">
        <name>pyridoxal 5'-phosphate</name>
        <dbReference type="ChEBI" id="CHEBI:597326"/>
    </cofactor>
</comment>
<sequence length="533" mass="58118">MDDMDSASVEQELAEPYLRAVLDTAGLAVEYVRAEGNTLHRRDEDGGLLPVVDFAGGYGSVLLGHNRPEIVRCAQELLAADTPVHAQFSRHPYANRLAGELNRIIRRELDTTEPYFAIFANTGAEAVEAAIKHAEMDRGMRLAVVLDEVAAHVEQTREALAAGTATLDHATFARPGLTAPAPGEDGFEALSAQIRARMEEHRAAPPLFLALEGGFHGKLGASVQLTHNHGYRLPFKGLGAQARFVPRDQPEALKAIHAEERRILLDTVVVNGRVEIVEREVPVFCAFLLEPIQGEGGIHVLSAEFAAEIQRFCAEIDCPVVIDEIQSGMGRTGALLASSHLGLRGDYYTLAKTLGGGIAKSSVMLVRQARYRQEFEIVHSSTFAKDSFSCHIALKVLELLEEDGGRAYHQAVERGDALRTMLESVRADFPDVVKEVRGKGLMLGMEFHDRSASPSPVIKSAADSGLFGYFLAGHLLHRHHVRTFPTASAVNTLRFEPSLLVTDAEIAQLERGLRDVCGILQEHAGDRLCPART</sequence>
<dbReference type="GO" id="GO:0008483">
    <property type="term" value="F:transaminase activity"/>
    <property type="evidence" value="ECO:0007669"/>
    <property type="project" value="UniProtKB-KW"/>
</dbReference>
<dbReference type="Pfam" id="PF00202">
    <property type="entry name" value="Aminotran_3"/>
    <property type="match status" value="1"/>
</dbReference>
<evidence type="ECO:0000256" key="4">
    <source>
        <dbReference type="RuleBase" id="RU003560"/>
    </source>
</evidence>
<organism evidence="5 6">
    <name type="scientific">Streptomyces rhizosphaericus</name>
    <dbReference type="NCBI Taxonomy" id="114699"/>
    <lineage>
        <taxon>Bacteria</taxon>
        <taxon>Bacillati</taxon>
        <taxon>Actinomycetota</taxon>
        <taxon>Actinomycetes</taxon>
        <taxon>Kitasatosporales</taxon>
        <taxon>Streptomycetaceae</taxon>
        <taxon>Streptomyces</taxon>
        <taxon>Streptomyces violaceusniger group</taxon>
    </lineage>
</organism>
<dbReference type="PANTHER" id="PTHR11986:SF79">
    <property type="entry name" value="ACETYLORNITHINE AMINOTRANSFERASE, MITOCHONDRIAL"/>
    <property type="match status" value="1"/>
</dbReference>
<dbReference type="Proteomes" id="UP001500418">
    <property type="component" value="Unassembled WGS sequence"/>
</dbReference>
<evidence type="ECO:0000313" key="6">
    <source>
        <dbReference type="Proteomes" id="UP001500418"/>
    </source>
</evidence>
<comment type="caution">
    <text evidence="5">The sequence shown here is derived from an EMBL/GenBank/DDBJ whole genome shotgun (WGS) entry which is preliminary data.</text>
</comment>
<keyword evidence="4" id="KW-0663">Pyridoxal phosphate</keyword>
<keyword evidence="2 5" id="KW-0032">Aminotransferase</keyword>